<keyword evidence="2" id="KW-1185">Reference proteome</keyword>
<sequence>MDERRRVERERVSSGDSEVIIFTKVDFERFRRMFEQMEVLIEETTKMKYTFYFEQTYLLLPLLNKFYFNQYYVLILVIRLMNFIDLSYYLLFDNFFDCADKYIFIVIFQSREI</sequence>
<reference evidence="1 2" key="1">
    <citation type="submission" date="2023-01" db="EMBL/GenBank/DDBJ databases">
        <authorList>
            <person name="Kreplak J."/>
        </authorList>
    </citation>
    <scope>NUCLEOTIDE SEQUENCE [LARGE SCALE GENOMIC DNA]</scope>
</reference>
<name>A0AAV1AEC5_VICFA</name>
<dbReference type="Proteomes" id="UP001157006">
    <property type="component" value="Chromosome 4"/>
</dbReference>
<dbReference type="EMBL" id="OX451739">
    <property type="protein sequence ID" value="CAI8607438.1"/>
    <property type="molecule type" value="Genomic_DNA"/>
</dbReference>
<dbReference type="AlphaFoldDB" id="A0AAV1AEC5"/>
<accession>A0AAV1AEC5</accession>
<gene>
    <name evidence="1" type="ORF">VFH_IV038280</name>
</gene>
<organism evidence="1 2">
    <name type="scientific">Vicia faba</name>
    <name type="common">Broad bean</name>
    <name type="synonym">Faba vulgaris</name>
    <dbReference type="NCBI Taxonomy" id="3906"/>
    <lineage>
        <taxon>Eukaryota</taxon>
        <taxon>Viridiplantae</taxon>
        <taxon>Streptophyta</taxon>
        <taxon>Embryophyta</taxon>
        <taxon>Tracheophyta</taxon>
        <taxon>Spermatophyta</taxon>
        <taxon>Magnoliopsida</taxon>
        <taxon>eudicotyledons</taxon>
        <taxon>Gunneridae</taxon>
        <taxon>Pentapetalae</taxon>
        <taxon>rosids</taxon>
        <taxon>fabids</taxon>
        <taxon>Fabales</taxon>
        <taxon>Fabaceae</taxon>
        <taxon>Papilionoideae</taxon>
        <taxon>50 kb inversion clade</taxon>
        <taxon>NPAAA clade</taxon>
        <taxon>Hologalegina</taxon>
        <taxon>IRL clade</taxon>
        <taxon>Fabeae</taxon>
        <taxon>Vicia</taxon>
    </lineage>
</organism>
<evidence type="ECO:0000313" key="2">
    <source>
        <dbReference type="Proteomes" id="UP001157006"/>
    </source>
</evidence>
<proteinExistence type="predicted"/>
<evidence type="ECO:0000313" key="1">
    <source>
        <dbReference type="EMBL" id="CAI8607438.1"/>
    </source>
</evidence>
<protein>
    <submittedName>
        <fullName evidence="1">Uncharacterized protein</fullName>
    </submittedName>
</protein>